<dbReference type="Proteomes" id="UP000231658">
    <property type="component" value="Unassembled WGS sequence"/>
</dbReference>
<gene>
    <name evidence="1" type="ORF">MTBPR1_10255</name>
</gene>
<name>A0A1C3RCN0_9PROT</name>
<evidence type="ECO:0000313" key="1">
    <source>
        <dbReference type="EMBL" id="SCA55008.1"/>
    </source>
</evidence>
<accession>A0A1C3RCN0</accession>
<protein>
    <submittedName>
        <fullName evidence="1">Uncharacterized protein</fullName>
    </submittedName>
</protein>
<proteinExistence type="predicted"/>
<dbReference type="EMBL" id="FLYE01000001">
    <property type="protein sequence ID" value="SCA55008.1"/>
    <property type="molecule type" value="Genomic_DNA"/>
</dbReference>
<organism evidence="1 2">
    <name type="scientific">Candidatus Terasakiella magnetica</name>
    <dbReference type="NCBI Taxonomy" id="1867952"/>
    <lineage>
        <taxon>Bacteria</taxon>
        <taxon>Pseudomonadati</taxon>
        <taxon>Pseudomonadota</taxon>
        <taxon>Alphaproteobacteria</taxon>
        <taxon>Rhodospirillales</taxon>
        <taxon>Terasakiellaceae</taxon>
        <taxon>Terasakiella</taxon>
    </lineage>
</organism>
<dbReference type="OrthoDB" id="7361233at2"/>
<sequence>MTKLLISKDMPDGHTLEDVFRMIRGDILERCHEMHSDSHPEIQEVLSNNMYILGLMEQIIAHAESSSEIMKRIYGKSQSQ</sequence>
<reference evidence="1 2" key="1">
    <citation type="submission" date="2016-07" db="EMBL/GenBank/DDBJ databases">
        <authorList>
            <person name="Lefevre C.T."/>
        </authorList>
    </citation>
    <scope>NUCLEOTIDE SEQUENCE [LARGE SCALE GENOMIC DNA]</scope>
    <source>
        <strain evidence="1">PR1</strain>
    </source>
</reference>
<dbReference type="RefSeq" id="WP_069185731.1">
    <property type="nucleotide sequence ID" value="NZ_FLYE01000001.1"/>
</dbReference>
<keyword evidence="2" id="KW-1185">Reference proteome</keyword>
<evidence type="ECO:0000313" key="2">
    <source>
        <dbReference type="Proteomes" id="UP000231658"/>
    </source>
</evidence>
<dbReference type="STRING" id="1867952.MTBPR1_10255"/>
<dbReference type="AlphaFoldDB" id="A0A1C3RCN0"/>